<dbReference type="AlphaFoldDB" id="A0AAN9XVY5"/>
<dbReference type="EMBL" id="JAYMYS010000001">
    <property type="protein sequence ID" value="KAK7411813.1"/>
    <property type="molecule type" value="Genomic_DNA"/>
</dbReference>
<protein>
    <submittedName>
        <fullName evidence="2">Uncharacterized protein</fullName>
    </submittedName>
</protein>
<evidence type="ECO:0000256" key="1">
    <source>
        <dbReference type="SAM" id="MobiDB-lite"/>
    </source>
</evidence>
<sequence length="116" mass="13206">MHQNAQLHAFKNPRLLQIQHSPPSKFIDLPSPFHLLFLALRHRQPPPPPPSPAAAALRSRLNLTANPRHRADRKPANYELRVIIAMKRSSQRKQHLSARRSKGERTTKATPSVTTH</sequence>
<keyword evidence="3" id="KW-1185">Reference proteome</keyword>
<accession>A0AAN9XVY5</accession>
<feature type="compositionally biased region" description="Basic residues" evidence="1">
    <location>
        <begin position="89"/>
        <end position="100"/>
    </location>
</feature>
<feature type="region of interest" description="Disordered" evidence="1">
    <location>
        <begin position="86"/>
        <end position="116"/>
    </location>
</feature>
<name>A0AAN9XVY5_PSOTE</name>
<gene>
    <name evidence="2" type="ORF">VNO78_03254</name>
</gene>
<evidence type="ECO:0000313" key="2">
    <source>
        <dbReference type="EMBL" id="KAK7411813.1"/>
    </source>
</evidence>
<dbReference type="Proteomes" id="UP001386955">
    <property type="component" value="Unassembled WGS sequence"/>
</dbReference>
<proteinExistence type="predicted"/>
<evidence type="ECO:0000313" key="3">
    <source>
        <dbReference type="Proteomes" id="UP001386955"/>
    </source>
</evidence>
<organism evidence="2 3">
    <name type="scientific">Psophocarpus tetragonolobus</name>
    <name type="common">Winged bean</name>
    <name type="synonym">Dolichos tetragonolobus</name>
    <dbReference type="NCBI Taxonomy" id="3891"/>
    <lineage>
        <taxon>Eukaryota</taxon>
        <taxon>Viridiplantae</taxon>
        <taxon>Streptophyta</taxon>
        <taxon>Embryophyta</taxon>
        <taxon>Tracheophyta</taxon>
        <taxon>Spermatophyta</taxon>
        <taxon>Magnoliopsida</taxon>
        <taxon>eudicotyledons</taxon>
        <taxon>Gunneridae</taxon>
        <taxon>Pentapetalae</taxon>
        <taxon>rosids</taxon>
        <taxon>fabids</taxon>
        <taxon>Fabales</taxon>
        <taxon>Fabaceae</taxon>
        <taxon>Papilionoideae</taxon>
        <taxon>50 kb inversion clade</taxon>
        <taxon>NPAAA clade</taxon>
        <taxon>indigoferoid/millettioid clade</taxon>
        <taxon>Phaseoleae</taxon>
        <taxon>Psophocarpus</taxon>
    </lineage>
</organism>
<reference evidence="2 3" key="1">
    <citation type="submission" date="2024-01" db="EMBL/GenBank/DDBJ databases">
        <title>The genomes of 5 underutilized Papilionoideae crops provide insights into root nodulation and disease resistanc.</title>
        <authorList>
            <person name="Jiang F."/>
        </authorList>
    </citation>
    <scope>NUCLEOTIDE SEQUENCE [LARGE SCALE GENOMIC DNA]</scope>
    <source>
        <strain evidence="2">DUOXIRENSHENG_FW03</strain>
        <tissue evidence="2">Leaves</tissue>
    </source>
</reference>
<comment type="caution">
    <text evidence="2">The sequence shown here is derived from an EMBL/GenBank/DDBJ whole genome shotgun (WGS) entry which is preliminary data.</text>
</comment>